<sequence>QKSISGRTLNTNVCYLDRDLSRCDDVARNTQTELENLFAHVQSLPNTPHNLKLKKQILKATTTP</sequence>
<comment type="caution">
    <text evidence="1">The sequence shown here is derived from an EMBL/GenBank/DDBJ whole genome shotgun (WGS) entry which is preliminary data.</text>
</comment>
<accession>A0AAV2HBG1</accession>
<gene>
    <name evidence="1" type="ORF">GSLYS_00004872001</name>
</gene>
<evidence type="ECO:0000313" key="1">
    <source>
        <dbReference type="EMBL" id="CAL1530747.1"/>
    </source>
</evidence>
<dbReference type="AlphaFoldDB" id="A0AAV2HBG1"/>
<dbReference type="Proteomes" id="UP001497497">
    <property type="component" value="Unassembled WGS sequence"/>
</dbReference>
<reference evidence="1 2" key="1">
    <citation type="submission" date="2024-04" db="EMBL/GenBank/DDBJ databases">
        <authorList>
            <consortium name="Genoscope - CEA"/>
            <person name="William W."/>
        </authorList>
    </citation>
    <scope>NUCLEOTIDE SEQUENCE [LARGE SCALE GENOMIC DNA]</scope>
</reference>
<evidence type="ECO:0000313" key="2">
    <source>
        <dbReference type="Proteomes" id="UP001497497"/>
    </source>
</evidence>
<protein>
    <submittedName>
        <fullName evidence="1">Uncharacterized protein</fullName>
    </submittedName>
</protein>
<name>A0AAV2HBG1_LYMST</name>
<keyword evidence="2" id="KW-1185">Reference proteome</keyword>
<feature type="non-terminal residue" evidence="1">
    <location>
        <position position="64"/>
    </location>
</feature>
<dbReference type="EMBL" id="CAXITT010000075">
    <property type="protein sequence ID" value="CAL1530747.1"/>
    <property type="molecule type" value="Genomic_DNA"/>
</dbReference>
<proteinExistence type="predicted"/>
<organism evidence="1 2">
    <name type="scientific">Lymnaea stagnalis</name>
    <name type="common">Great pond snail</name>
    <name type="synonym">Helix stagnalis</name>
    <dbReference type="NCBI Taxonomy" id="6523"/>
    <lineage>
        <taxon>Eukaryota</taxon>
        <taxon>Metazoa</taxon>
        <taxon>Spiralia</taxon>
        <taxon>Lophotrochozoa</taxon>
        <taxon>Mollusca</taxon>
        <taxon>Gastropoda</taxon>
        <taxon>Heterobranchia</taxon>
        <taxon>Euthyneura</taxon>
        <taxon>Panpulmonata</taxon>
        <taxon>Hygrophila</taxon>
        <taxon>Lymnaeoidea</taxon>
        <taxon>Lymnaeidae</taxon>
        <taxon>Lymnaea</taxon>
    </lineage>
</organism>
<feature type="non-terminal residue" evidence="1">
    <location>
        <position position="1"/>
    </location>
</feature>